<organism evidence="2 3">
    <name type="scientific">Araneus ventricosus</name>
    <name type="common">Orbweaver spider</name>
    <name type="synonym">Epeira ventricosa</name>
    <dbReference type="NCBI Taxonomy" id="182803"/>
    <lineage>
        <taxon>Eukaryota</taxon>
        <taxon>Metazoa</taxon>
        <taxon>Ecdysozoa</taxon>
        <taxon>Arthropoda</taxon>
        <taxon>Chelicerata</taxon>
        <taxon>Arachnida</taxon>
        <taxon>Araneae</taxon>
        <taxon>Araneomorphae</taxon>
        <taxon>Entelegynae</taxon>
        <taxon>Araneoidea</taxon>
        <taxon>Araneidae</taxon>
        <taxon>Araneus</taxon>
    </lineage>
</organism>
<accession>A0A4Y2L8E8</accession>
<proteinExistence type="predicted"/>
<sequence>MRNLGLTPCVLLPATSGLFTVNCRGVYVPKKDEENRGFTKDMSLKFAPVDRYQGRPTRPSAFIFSSDGGKFCETSSEDDTNL</sequence>
<keyword evidence="3" id="KW-1185">Reference proteome</keyword>
<evidence type="ECO:0000256" key="1">
    <source>
        <dbReference type="SAM" id="SignalP"/>
    </source>
</evidence>
<comment type="caution">
    <text evidence="2">The sequence shown here is derived from an EMBL/GenBank/DDBJ whole genome shotgun (WGS) entry which is preliminary data.</text>
</comment>
<dbReference type="AlphaFoldDB" id="A0A4Y2L8E8"/>
<evidence type="ECO:0000313" key="3">
    <source>
        <dbReference type="Proteomes" id="UP000499080"/>
    </source>
</evidence>
<protein>
    <submittedName>
        <fullName evidence="2">Uncharacterized protein</fullName>
    </submittedName>
</protein>
<feature type="signal peptide" evidence="1">
    <location>
        <begin position="1"/>
        <end position="17"/>
    </location>
</feature>
<name>A0A4Y2L8E8_ARAVE</name>
<reference evidence="2 3" key="1">
    <citation type="journal article" date="2019" name="Sci. Rep.">
        <title>Orb-weaving spider Araneus ventricosus genome elucidates the spidroin gene catalogue.</title>
        <authorList>
            <person name="Kono N."/>
            <person name="Nakamura H."/>
            <person name="Ohtoshi R."/>
            <person name="Moran D.A.P."/>
            <person name="Shinohara A."/>
            <person name="Yoshida Y."/>
            <person name="Fujiwara M."/>
            <person name="Mori M."/>
            <person name="Tomita M."/>
            <person name="Arakawa K."/>
        </authorList>
    </citation>
    <scope>NUCLEOTIDE SEQUENCE [LARGE SCALE GENOMIC DNA]</scope>
</reference>
<feature type="chain" id="PRO_5021342670" evidence="1">
    <location>
        <begin position="18"/>
        <end position="82"/>
    </location>
</feature>
<dbReference type="EMBL" id="BGPR01005430">
    <property type="protein sequence ID" value="GBN10103.1"/>
    <property type="molecule type" value="Genomic_DNA"/>
</dbReference>
<evidence type="ECO:0000313" key="2">
    <source>
        <dbReference type="EMBL" id="GBN10103.1"/>
    </source>
</evidence>
<keyword evidence="1" id="KW-0732">Signal</keyword>
<dbReference type="Proteomes" id="UP000499080">
    <property type="component" value="Unassembled WGS sequence"/>
</dbReference>
<gene>
    <name evidence="2" type="ORF">AVEN_31757_1</name>
</gene>